<sequence>MPKTTTTRCRCLRYETYDQWPISRRRAKNKRIKKLKVQLEQSKAEVLYWKREYKLSCREVYSLKKHVKRLLDDFEDRGELQQEMTVCPAVVATFLCRSKIEFNDTGEAFT</sequence>
<dbReference type="EMBL" id="CAJSTJ010000121">
    <property type="protein sequence ID" value="CAG7557947.1"/>
    <property type="molecule type" value="Genomic_DNA"/>
</dbReference>
<dbReference type="AlphaFoldDB" id="A0A8J2NBH7"/>
<proteinExistence type="predicted"/>
<name>A0A8J2NBH7_FUSEQ</name>
<reference evidence="2" key="1">
    <citation type="submission" date="2021-05" db="EMBL/GenBank/DDBJ databases">
        <authorList>
            <person name="Khan N."/>
        </authorList>
    </citation>
    <scope>NUCLEOTIDE SEQUENCE</scope>
</reference>
<comment type="caution">
    <text evidence="2">The sequence shown here is derived from an EMBL/GenBank/DDBJ whole genome shotgun (WGS) entry which is preliminary data.</text>
</comment>
<evidence type="ECO:0000313" key="3">
    <source>
        <dbReference type="Proteomes" id="UP000693738"/>
    </source>
</evidence>
<dbReference type="Proteomes" id="UP000693738">
    <property type="component" value="Unassembled WGS sequence"/>
</dbReference>
<feature type="coiled-coil region" evidence="1">
    <location>
        <begin position="25"/>
        <end position="52"/>
    </location>
</feature>
<accession>A0A8J2NBH7</accession>
<evidence type="ECO:0000313" key="2">
    <source>
        <dbReference type="EMBL" id="CAG7557947.1"/>
    </source>
</evidence>
<organism evidence="2 3">
    <name type="scientific">Fusarium equiseti</name>
    <name type="common">Fusarium scirpi</name>
    <dbReference type="NCBI Taxonomy" id="61235"/>
    <lineage>
        <taxon>Eukaryota</taxon>
        <taxon>Fungi</taxon>
        <taxon>Dikarya</taxon>
        <taxon>Ascomycota</taxon>
        <taxon>Pezizomycotina</taxon>
        <taxon>Sordariomycetes</taxon>
        <taxon>Hypocreomycetidae</taxon>
        <taxon>Hypocreales</taxon>
        <taxon>Nectriaceae</taxon>
        <taxon>Fusarium</taxon>
        <taxon>Fusarium incarnatum-equiseti species complex</taxon>
    </lineage>
</organism>
<keyword evidence="1" id="KW-0175">Coiled coil</keyword>
<protein>
    <submittedName>
        <fullName evidence="2">Uncharacterized protein</fullName>
    </submittedName>
</protein>
<evidence type="ECO:0000256" key="1">
    <source>
        <dbReference type="SAM" id="Coils"/>
    </source>
</evidence>
<gene>
    <name evidence="2" type="ORF">FEQUK3_LOCUS3695</name>
</gene>